<gene>
    <name evidence="1" type="ORF">PR048_008304</name>
</gene>
<name>A0ABQ9HWR0_9NEOP</name>
<dbReference type="Proteomes" id="UP001159363">
    <property type="component" value="Chromosome 3"/>
</dbReference>
<dbReference type="EMBL" id="JARBHB010000003">
    <property type="protein sequence ID" value="KAJ8888812.1"/>
    <property type="molecule type" value="Genomic_DNA"/>
</dbReference>
<accession>A0ABQ9HWR0</accession>
<evidence type="ECO:0000313" key="2">
    <source>
        <dbReference type="Proteomes" id="UP001159363"/>
    </source>
</evidence>
<keyword evidence="2" id="KW-1185">Reference proteome</keyword>
<protein>
    <submittedName>
        <fullName evidence="1">Uncharacterized protein</fullName>
    </submittedName>
</protein>
<organism evidence="1 2">
    <name type="scientific">Dryococelus australis</name>
    <dbReference type="NCBI Taxonomy" id="614101"/>
    <lineage>
        <taxon>Eukaryota</taxon>
        <taxon>Metazoa</taxon>
        <taxon>Ecdysozoa</taxon>
        <taxon>Arthropoda</taxon>
        <taxon>Hexapoda</taxon>
        <taxon>Insecta</taxon>
        <taxon>Pterygota</taxon>
        <taxon>Neoptera</taxon>
        <taxon>Polyneoptera</taxon>
        <taxon>Phasmatodea</taxon>
        <taxon>Verophasmatodea</taxon>
        <taxon>Anareolatae</taxon>
        <taxon>Phasmatidae</taxon>
        <taxon>Eurycanthinae</taxon>
        <taxon>Dryococelus</taxon>
    </lineage>
</organism>
<evidence type="ECO:0000313" key="1">
    <source>
        <dbReference type="EMBL" id="KAJ8888812.1"/>
    </source>
</evidence>
<proteinExistence type="predicted"/>
<reference evidence="1 2" key="1">
    <citation type="submission" date="2023-02" db="EMBL/GenBank/DDBJ databases">
        <title>LHISI_Scaffold_Assembly.</title>
        <authorList>
            <person name="Stuart O.P."/>
            <person name="Cleave R."/>
            <person name="Magrath M.J.L."/>
            <person name="Mikheyev A.S."/>
        </authorList>
    </citation>
    <scope>NUCLEOTIDE SEQUENCE [LARGE SCALE GENOMIC DNA]</scope>
    <source>
        <strain evidence="1">Daus_M_001</strain>
        <tissue evidence="1">Leg muscle</tissue>
    </source>
</reference>
<sequence>MCCPLVELYDTSVTFAVGSRQLGQKYNLAEGWCWCDCFLASLGEQYKLGLRVPLLQFCLGTWVVSSGPLCHLSSQPASSQPTLKLLISHHVTLHAARLQQIRAQNIPLATVRRHALIAVSLPFSPQLPILLLLPTVQNSLLSPGSIYKLTATAAKCPHQLKSRNLRMYSKKEWEWEGCTSAVSSTFSLIARHHCAPSLPELIVGSMKWVHSLSAGSHCLVCDS</sequence>
<comment type="caution">
    <text evidence="1">The sequence shown here is derived from an EMBL/GenBank/DDBJ whole genome shotgun (WGS) entry which is preliminary data.</text>
</comment>